<feature type="compositionally biased region" description="Acidic residues" evidence="1">
    <location>
        <begin position="87"/>
        <end position="96"/>
    </location>
</feature>
<sequence>MSAVLGAWVLARVPLLNPPVEPELRPGLDPEAVTPGLLGFVVVFGVVLAAIPLLRSFASKMRRVNHRSRSRSRVDEPGGEPPTGGGDADEDGAVRR</sequence>
<accession>A0A0A0BUY4</accession>
<feature type="region of interest" description="Disordered" evidence="1">
    <location>
        <begin position="62"/>
        <end position="96"/>
    </location>
</feature>
<evidence type="ECO:0000256" key="2">
    <source>
        <dbReference type="SAM" id="Phobius"/>
    </source>
</evidence>
<dbReference type="RefSeq" id="WP_052105437.1">
    <property type="nucleotide sequence ID" value="NZ_AXCZ01000127.1"/>
</dbReference>
<dbReference type="AlphaFoldDB" id="A0A0A0BUY4"/>
<keyword evidence="2" id="KW-1133">Transmembrane helix</keyword>
<reference evidence="3 4" key="1">
    <citation type="submission" date="2013-08" db="EMBL/GenBank/DDBJ databases">
        <title>Genome sequencing of Cellulomonas bogoriensis 69B4.</title>
        <authorList>
            <person name="Chen F."/>
            <person name="Li Y."/>
            <person name="Wang G."/>
        </authorList>
    </citation>
    <scope>NUCLEOTIDE SEQUENCE [LARGE SCALE GENOMIC DNA]</scope>
    <source>
        <strain evidence="3 4">69B4</strain>
    </source>
</reference>
<proteinExistence type="predicted"/>
<comment type="caution">
    <text evidence="3">The sequence shown here is derived from an EMBL/GenBank/DDBJ whole genome shotgun (WGS) entry which is preliminary data.</text>
</comment>
<name>A0A0A0BUY4_9CELL</name>
<gene>
    <name evidence="3" type="ORF">N869_04035</name>
</gene>
<organism evidence="3 4">
    <name type="scientific">Cellulomonas bogoriensis 69B4 = DSM 16987</name>
    <dbReference type="NCBI Taxonomy" id="1386082"/>
    <lineage>
        <taxon>Bacteria</taxon>
        <taxon>Bacillati</taxon>
        <taxon>Actinomycetota</taxon>
        <taxon>Actinomycetes</taxon>
        <taxon>Micrococcales</taxon>
        <taxon>Cellulomonadaceae</taxon>
        <taxon>Cellulomonas</taxon>
    </lineage>
</organism>
<keyword evidence="2" id="KW-0472">Membrane</keyword>
<evidence type="ECO:0000313" key="4">
    <source>
        <dbReference type="Proteomes" id="UP000054314"/>
    </source>
</evidence>
<evidence type="ECO:0000313" key="3">
    <source>
        <dbReference type="EMBL" id="KGM10979.1"/>
    </source>
</evidence>
<feature type="transmembrane region" description="Helical" evidence="2">
    <location>
        <begin position="32"/>
        <end position="54"/>
    </location>
</feature>
<keyword evidence="4" id="KW-1185">Reference proteome</keyword>
<protein>
    <submittedName>
        <fullName evidence="3">Uncharacterized protein</fullName>
    </submittedName>
</protein>
<feature type="compositionally biased region" description="Basic residues" evidence="1">
    <location>
        <begin position="62"/>
        <end position="71"/>
    </location>
</feature>
<dbReference type="EMBL" id="AXCZ01000127">
    <property type="protein sequence ID" value="KGM10979.1"/>
    <property type="molecule type" value="Genomic_DNA"/>
</dbReference>
<dbReference type="Proteomes" id="UP000054314">
    <property type="component" value="Unassembled WGS sequence"/>
</dbReference>
<keyword evidence="2" id="KW-0812">Transmembrane</keyword>
<evidence type="ECO:0000256" key="1">
    <source>
        <dbReference type="SAM" id="MobiDB-lite"/>
    </source>
</evidence>